<dbReference type="InterPro" id="IPR036388">
    <property type="entry name" value="WH-like_DNA-bd_sf"/>
</dbReference>
<dbReference type="InterPro" id="IPR052520">
    <property type="entry name" value="ATL_DNA_repair"/>
</dbReference>
<name>A0A2U2HHS6_9BURK</name>
<reference evidence="3 4" key="1">
    <citation type="submission" date="2018-04" db="EMBL/GenBank/DDBJ databases">
        <title>Massilia violaceinigra sp. nov., a novel purple-pigmented bacterium isolated from Tianshan glacier, Xinjiang, China.</title>
        <authorList>
            <person name="Wang H."/>
        </authorList>
    </citation>
    <scope>NUCLEOTIDE SEQUENCE [LARGE SCALE GENOMIC DNA]</scope>
    <source>
        <strain evidence="3 4">B448-2</strain>
    </source>
</reference>
<dbReference type="InterPro" id="IPR011037">
    <property type="entry name" value="Pyrv_Knase-like_insert_dom_sf"/>
</dbReference>
<evidence type="ECO:0000256" key="1">
    <source>
        <dbReference type="ARBA" id="ARBA00022763"/>
    </source>
</evidence>
<dbReference type="GO" id="GO:0006281">
    <property type="term" value="P:DNA repair"/>
    <property type="evidence" value="ECO:0007669"/>
    <property type="project" value="InterPro"/>
</dbReference>
<protein>
    <recommendedName>
        <fullName evidence="2">MOSC domain-containing protein</fullName>
    </recommendedName>
</protein>
<organism evidence="3 4">
    <name type="scientific">Massilia glaciei</name>
    <dbReference type="NCBI Taxonomy" id="1524097"/>
    <lineage>
        <taxon>Bacteria</taxon>
        <taxon>Pseudomonadati</taxon>
        <taxon>Pseudomonadota</taxon>
        <taxon>Betaproteobacteria</taxon>
        <taxon>Burkholderiales</taxon>
        <taxon>Oxalobacteraceae</taxon>
        <taxon>Telluria group</taxon>
        <taxon>Massilia</taxon>
    </lineage>
</organism>
<dbReference type="Proteomes" id="UP000241421">
    <property type="component" value="Unassembled WGS sequence"/>
</dbReference>
<evidence type="ECO:0000313" key="3">
    <source>
        <dbReference type="EMBL" id="PWF45452.1"/>
    </source>
</evidence>
<gene>
    <name evidence="3" type="ORF">C7C56_017755</name>
</gene>
<dbReference type="Gene3D" id="1.10.10.10">
    <property type="entry name" value="Winged helix-like DNA-binding domain superfamily/Winged helix DNA-binding domain"/>
    <property type="match status" value="1"/>
</dbReference>
<dbReference type="OrthoDB" id="1550913at2"/>
<dbReference type="Pfam" id="PF01035">
    <property type="entry name" value="DNA_binding_1"/>
    <property type="match status" value="1"/>
</dbReference>
<keyword evidence="4" id="KW-1185">Reference proteome</keyword>
<proteinExistence type="predicted"/>
<dbReference type="Gene3D" id="2.40.33.20">
    <property type="entry name" value="PK beta-barrel domain-like"/>
    <property type="match status" value="1"/>
</dbReference>
<dbReference type="PANTHER" id="PTHR42942">
    <property type="entry name" value="6-O-METHYLGUANINE DNA METHYLTRANSFERASE"/>
    <property type="match status" value="1"/>
</dbReference>
<evidence type="ECO:0000313" key="4">
    <source>
        <dbReference type="Proteomes" id="UP000241421"/>
    </source>
</evidence>
<dbReference type="InterPro" id="IPR014048">
    <property type="entry name" value="MethylDNA_cys_MeTrfase_DNA-bd"/>
</dbReference>
<evidence type="ECO:0000259" key="2">
    <source>
        <dbReference type="PROSITE" id="PS51340"/>
    </source>
</evidence>
<keyword evidence="1" id="KW-0227">DNA damage</keyword>
<dbReference type="PROSITE" id="PS51340">
    <property type="entry name" value="MOSC"/>
    <property type="match status" value="1"/>
</dbReference>
<dbReference type="GO" id="GO:0003824">
    <property type="term" value="F:catalytic activity"/>
    <property type="evidence" value="ECO:0007669"/>
    <property type="project" value="InterPro"/>
</dbReference>
<dbReference type="InterPro" id="IPR005302">
    <property type="entry name" value="MoCF_Sase_C"/>
</dbReference>
<dbReference type="AlphaFoldDB" id="A0A2U2HHS6"/>
<comment type="caution">
    <text evidence="3">The sequence shown here is derived from an EMBL/GenBank/DDBJ whole genome shotgun (WGS) entry which is preliminary data.</text>
</comment>
<dbReference type="GO" id="GO:0030151">
    <property type="term" value="F:molybdenum ion binding"/>
    <property type="evidence" value="ECO:0007669"/>
    <property type="project" value="InterPro"/>
</dbReference>
<sequence>MEIAAGALRENLVISSSSREIFRPGTALITNSGVEIKLTMFCEPCKRIFPVARDLGSMINRRGILGSIETGGIILVGDTISLHPGRYAALPKSAHQKFLDFVPTIPAGKVVRYLDVTIAIGVADSFVRAIPGFIKRSVGYDIPLHRIVNAQGKLLTYIPNQAEKLSDEGVQVEVKTGLSGSTLGAVDLASHLWQG</sequence>
<dbReference type="SUPFAM" id="SSF46767">
    <property type="entry name" value="Methylated DNA-protein cysteine methyltransferase, C-terminal domain"/>
    <property type="match status" value="1"/>
</dbReference>
<dbReference type="GO" id="GO:0030170">
    <property type="term" value="F:pyridoxal phosphate binding"/>
    <property type="evidence" value="ECO:0007669"/>
    <property type="project" value="InterPro"/>
</dbReference>
<dbReference type="EMBL" id="PXWF02000254">
    <property type="protein sequence ID" value="PWF45452.1"/>
    <property type="molecule type" value="Genomic_DNA"/>
</dbReference>
<accession>A0A2U2HHS6</accession>
<dbReference type="SUPFAM" id="SSF50800">
    <property type="entry name" value="PK beta-barrel domain-like"/>
    <property type="match status" value="1"/>
</dbReference>
<feature type="domain" description="MOSC" evidence="2">
    <location>
        <begin position="1"/>
        <end position="83"/>
    </location>
</feature>
<dbReference type="InterPro" id="IPR036217">
    <property type="entry name" value="MethylDNA_cys_MeTrfase_DNAb"/>
</dbReference>
<dbReference type="PANTHER" id="PTHR42942:SF1">
    <property type="entry name" value="ALKYLTRANSFERASE-LIKE PROTEIN 1"/>
    <property type="match status" value="1"/>
</dbReference>